<feature type="region of interest" description="Disordered" evidence="1">
    <location>
        <begin position="701"/>
        <end position="750"/>
    </location>
</feature>
<proteinExistence type="predicted"/>
<feature type="compositionally biased region" description="Polar residues" evidence="1">
    <location>
        <begin position="223"/>
        <end position="232"/>
    </location>
</feature>
<feature type="compositionally biased region" description="Low complexity" evidence="1">
    <location>
        <begin position="1456"/>
        <end position="1465"/>
    </location>
</feature>
<feature type="compositionally biased region" description="Polar residues" evidence="1">
    <location>
        <begin position="1555"/>
        <end position="1571"/>
    </location>
</feature>
<feature type="region of interest" description="Disordered" evidence="1">
    <location>
        <begin position="1456"/>
        <end position="1492"/>
    </location>
</feature>
<feature type="compositionally biased region" description="Basic and acidic residues" evidence="1">
    <location>
        <begin position="1194"/>
        <end position="1203"/>
    </location>
</feature>
<feature type="compositionally biased region" description="Basic and acidic residues" evidence="1">
    <location>
        <begin position="657"/>
        <end position="668"/>
    </location>
</feature>
<reference evidence="2" key="1">
    <citation type="submission" date="2020-07" db="EMBL/GenBank/DDBJ databases">
        <authorList>
            <person name="Nazaruddin N."/>
        </authorList>
    </citation>
    <scope>NUCLEOTIDE SEQUENCE</scope>
</reference>
<feature type="region of interest" description="Disordered" evidence="1">
    <location>
        <begin position="1171"/>
        <end position="1245"/>
    </location>
</feature>
<feature type="compositionally biased region" description="Polar residues" evidence="1">
    <location>
        <begin position="767"/>
        <end position="787"/>
    </location>
</feature>
<dbReference type="OrthoDB" id="6359887at2759"/>
<evidence type="ECO:0000313" key="3">
    <source>
        <dbReference type="Proteomes" id="UP000752696"/>
    </source>
</evidence>
<dbReference type="Proteomes" id="UP000752696">
    <property type="component" value="Unassembled WGS sequence"/>
</dbReference>
<feature type="region of interest" description="Disordered" evidence="1">
    <location>
        <begin position="279"/>
        <end position="298"/>
    </location>
</feature>
<feature type="region of interest" description="Disordered" evidence="1">
    <location>
        <begin position="158"/>
        <end position="272"/>
    </location>
</feature>
<feature type="compositionally biased region" description="Low complexity" evidence="1">
    <location>
        <begin position="280"/>
        <end position="298"/>
    </location>
</feature>
<feature type="compositionally biased region" description="Basic and acidic residues" evidence="1">
    <location>
        <begin position="245"/>
        <end position="268"/>
    </location>
</feature>
<feature type="compositionally biased region" description="Polar residues" evidence="1">
    <location>
        <begin position="1412"/>
        <end position="1422"/>
    </location>
</feature>
<feature type="compositionally biased region" description="Polar residues" evidence="1">
    <location>
        <begin position="1259"/>
        <end position="1270"/>
    </location>
</feature>
<dbReference type="EMBL" id="CAJDYZ010011339">
    <property type="protein sequence ID" value="CAD1479350.1"/>
    <property type="molecule type" value="Genomic_DNA"/>
</dbReference>
<feature type="compositionally biased region" description="Basic and acidic residues" evidence="1">
    <location>
        <begin position="1174"/>
        <end position="1184"/>
    </location>
</feature>
<organism evidence="2 3">
    <name type="scientific">Heterotrigona itama</name>
    <dbReference type="NCBI Taxonomy" id="395501"/>
    <lineage>
        <taxon>Eukaryota</taxon>
        <taxon>Metazoa</taxon>
        <taxon>Ecdysozoa</taxon>
        <taxon>Arthropoda</taxon>
        <taxon>Hexapoda</taxon>
        <taxon>Insecta</taxon>
        <taxon>Pterygota</taxon>
        <taxon>Neoptera</taxon>
        <taxon>Endopterygota</taxon>
        <taxon>Hymenoptera</taxon>
        <taxon>Apocrita</taxon>
        <taxon>Aculeata</taxon>
        <taxon>Apoidea</taxon>
        <taxon>Anthophila</taxon>
        <taxon>Apidae</taxon>
        <taxon>Heterotrigona</taxon>
    </lineage>
</organism>
<feature type="region of interest" description="Disordered" evidence="1">
    <location>
        <begin position="767"/>
        <end position="791"/>
    </location>
</feature>
<feature type="compositionally biased region" description="Low complexity" evidence="1">
    <location>
        <begin position="194"/>
        <end position="206"/>
    </location>
</feature>
<evidence type="ECO:0000256" key="1">
    <source>
        <dbReference type="SAM" id="MobiDB-lite"/>
    </source>
</evidence>
<feature type="compositionally biased region" description="Low complexity" evidence="1">
    <location>
        <begin position="1401"/>
        <end position="1411"/>
    </location>
</feature>
<sequence length="1571" mass="177560">MIERLGESLKEFAQVRQQSKEISDRLLKRTKCIAKEELEKLENNDKLSLRQIYNGKIMQVQQKYQEDMADIGQAHISAALEPDHDALIDEQHRKNQSAALKRGKEATKQIKNIQQKEAAQHQERLHLVREMEDLRSTMIANLSKKTVPEENTICISIQNETDESNKQQKTKKKTKKHASKKSPGKIAENDFKVRSPVKSSVKSPVKFPGKAKTMEEIPESDSILEQQSTPNSVIELLPKQTVRTTESDFNDKNSKKETTSIPAKDKTTRYNPNDYVQTTSDFINSDSPSSFSDDSSYFSDSSEQYVTKETKTPKYVKCPATDKVQLYDHKKHHSNVYDQPAGVVEKIHTWNEPSAMDLAKEIERAQTAETRVLEDRQKNAKKRGENAVLREKVRRDYRTLVQNLDQLTSDERKLKASQVEHYPRDTYMQEERRKILREQHKTKLNRALKTLLDDESLNVREEQCVSYSVERPITLASRKRNKDTDDRVDWEGPCRCFSQPTETSKISQNKCEENVASREEQILDMLKKVERQKRLLLQEFGADLPNDIFDASVKSLFERDKSVQTRLPAQDVSVQEPLSPEIKVINASFDDKCKKDKAKERNDTTVKKVEIAVQTATEDKVQDKGTQVELASQKESVTDDVETITKHYPIEPKITIVRREADSSESRSSETTNEVTDDEESPEVTLNKKKHVAKTKLCHKSCSTRPCKPWSPTKKHSKFLSKSQQHSPKKDACTEDVPPSKEVETCTDRKPPQVAEIAIDVSTQSTQVYSTGTREQPATSKQQWTQSKSRRIKIKDISDTSTSFASPPPVKPRDILEALSNNLSILELLDSSASESIRLLRRRDVSPVSTPETPSPRTMRMPSNIPDLERIKRLLRYPSIDVQTDNDNTLSSTRNDYSTSMDTSQCQQNDHPSSRTSNDLQVLPSQVLPSLGFCTCNNPECEQMHAKFDEIRSYALKNCPQMLQKYEDLQAICAERIISLTSLIEKVRNEQKGMELSMIDSHDETSLMQLPEPRLKTTDLENVHRLVENIEAIHNQLAKTLIESQRIVKSKAIPREEFPDEIKETEIATPTIDDNAICSAEQRTEQVEREKAKPEVTNEEKVNIQLSRFRVKPSQVLTSTPKHDTDLTRHYEEELIEKISKEILEQSKGLNDNFITSKEISTIKHSIQTSTDNNDFKNISKIERTGTATTRQPRNKEAKRTKDFVASLTDAPKVSKAVDNSHSNGRSKPPVSLLSGPYRPEIESSGHELSTIIEFDTPDTANKSQSNARSPLSARKVAETRQATRSTAIAKPLEHISPSLNLRKQQSERSRNLSPSKELVKKETSVFLDSAETSKNIGGRNWTESKEEEDKKEEAVRETTDEKLQRDTDDRGSPQTEGPQLLRPDADAGNECKDNGDKITSTSSNSFSELSGVSQIASTPSSTVLKYASSPEEMESALKKLGLGWAITTLKKTREASALSSSSNSDVTPMNTGKRISPVKKQLDGNYGLPDLSDVSSISIKEASKSTEQAVLLKGRTSTPKLQNSNSNSERTNTSNTNVSENFREPDDGLIVPNISLTKTKSSIQRLENPR</sequence>
<accession>A0A6V7HGF3</accession>
<keyword evidence="3" id="KW-1185">Reference proteome</keyword>
<gene>
    <name evidence="2" type="ORF">MHI_LOCUS852245</name>
</gene>
<protein>
    <submittedName>
        <fullName evidence="2">Uncharacterized protein</fullName>
    </submittedName>
</protein>
<feature type="compositionally biased region" description="Basic and acidic residues" evidence="1">
    <location>
        <begin position="1384"/>
        <end position="1397"/>
    </location>
</feature>
<feature type="region of interest" description="Disordered" evidence="1">
    <location>
        <begin position="1506"/>
        <end position="1571"/>
    </location>
</feature>
<feature type="region of interest" description="Disordered" evidence="1">
    <location>
        <begin position="1330"/>
        <end position="1422"/>
    </location>
</feature>
<comment type="caution">
    <text evidence="2">The sequence shown here is derived from an EMBL/GenBank/DDBJ whole genome shotgun (WGS) entry which is preliminary data.</text>
</comment>
<feature type="compositionally biased region" description="Basic and acidic residues" evidence="1">
    <location>
        <begin position="1343"/>
        <end position="1372"/>
    </location>
</feature>
<feature type="compositionally biased region" description="Basic residues" evidence="1">
    <location>
        <begin position="168"/>
        <end position="183"/>
    </location>
</feature>
<name>A0A6V7HGF3_9HYME</name>
<feature type="region of interest" description="Disordered" evidence="1">
    <location>
        <begin position="844"/>
        <end position="863"/>
    </location>
</feature>
<evidence type="ECO:0000313" key="2">
    <source>
        <dbReference type="EMBL" id="CAD1479350.1"/>
    </source>
</evidence>
<feature type="compositionally biased region" description="Low complexity" evidence="1">
    <location>
        <begin position="1524"/>
        <end position="1541"/>
    </location>
</feature>
<feature type="region of interest" description="Disordered" evidence="1">
    <location>
        <begin position="883"/>
        <end position="919"/>
    </location>
</feature>
<feature type="compositionally biased region" description="Low complexity" evidence="1">
    <location>
        <begin position="846"/>
        <end position="856"/>
    </location>
</feature>
<feature type="compositionally biased region" description="Basic and acidic residues" evidence="1">
    <location>
        <begin position="728"/>
        <end position="750"/>
    </location>
</feature>
<feature type="region of interest" description="Disordered" evidence="1">
    <location>
        <begin position="1258"/>
        <end position="1318"/>
    </location>
</feature>
<feature type="region of interest" description="Disordered" evidence="1">
    <location>
        <begin position="655"/>
        <end position="688"/>
    </location>
</feature>